<evidence type="ECO:0000256" key="3">
    <source>
        <dbReference type="ARBA" id="ARBA00022679"/>
    </source>
</evidence>
<dbReference type="GO" id="GO:0016757">
    <property type="term" value="F:glycosyltransferase activity"/>
    <property type="evidence" value="ECO:0007669"/>
    <property type="project" value="UniProtKB-KW"/>
</dbReference>
<protein>
    <recommendedName>
        <fullName evidence="1">D-inositol 3-phosphate glycosyltransferase</fullName>
    </recommendedName>
</protein>
<accession>A0ABU2XFQ6</accession>
<feature type="domain" description="Glycosyltransferase subfamily 4-like N-terminal" evidence="4">
    <location>
        <begin position="13"/>
        <end position="168"/>
    </location>
</feature>
<dbReference type="EMBL" id="JAVRFD010000008">
    <property type="protein sequence ID" value="MDT0544762.1"/>
    <property type="molecule type" value="Genomic_DNA"/>
</dbReference>
<evidence type="ECO:0000256" key="2">
    <source>
        <dbReference type="ARBA" id="ARBA00022676"/>
    </source>
</evidence>
<evidence type="ECO:0000313" key="5">
    <source>
        <dbReference type="EMBL" id="MDT0544762.1"/>
    </source>
</evidence>
<comment type="caution">
    <text evidence="5">The sequence shown here is derived from an EMBL/GenBank/DDBJ whole genome shotgun (WGS) entry which is preliminary data.</text>
</comment>
<dbReference type="RefSeq" id="WP_311725212.1">
    <property type="nucleotide sequence ID" value="NZ_JAVRFD010000008.1"/>
</dbReference>
<name>A0ABU2XFQ6_9ACTN</name>
<dbReference type="SUPFAM" id="SSF53756">
    <property type="entry name" value="UDP-Glycosyltransferase/glycogen phosphorylase"/>
    <property type="match status" value="1"/>
</dbReference>
<keyword evidence="3 5" id="KW-0808">Transferase</keyword>
<dbReference type="PANTHER" id="PTHR12526">
    <property type="entry name" value="GLYCOSYLTRANSFERASE"/>
    <property type="match status" value="1"/>
</dbReference>
<dbReference type="PANTHER" id="PTHR12526:SF635">
    <property type="entry name" value="GLYCOSYL TRANSFERASE GROUP 1"/>
    <property type="match status" value="1"/>
</dbReference>
<organism evidence="5 6">
    <name type="scientific">Streptomyces lonegramiae</name>
    <dbReference type="NCBI Taxonomy" id="3075524"/>
    <lineage>
        <taxon>Bacteria</taxon>
        <taxon>Bacillati</taxon>
        <taxon>Actinomycetota</taxon>
        <taxon>Actinomycetes</taxon>
        <taxon>Kitasatosporales</taxon>
        <taxon>Streptomycetaceae</taxon>
        <taxon>Streptomyces</taxon>
    </lineage>
</organism>
<keyword evidence="2 5" id="KW-0328">Glycosyltransferase</keyword>
<keyword evidence="6" id="KW-1185">Reference proteome</keyword>
<evidence type="ECO:0000256" key="1">
    <source>
        <dbReference type="ARBA" id="ARBA00021292"/>
    </source>
</evidence>
<dbReference type="InterPro" id="IPR028098">
    <property type="entry name" value="Glyco_trans_4-like_N"/>
</dbReference>
<gene>
    <name evidence="5" type="ORF">RND15_18920</name>
</gene>
<dbReference type="Proteomes" id="UP001180754">
    <property type="component" value="Unassembled WGS sequence"/>
</dbReference>
<evidence type="ECO:0000313" key="6">
    <source>
        <dbReference type="Proteomes" id="UP001180754"/>
    </source>
</evidence>
<dbReference type="Pfam" id="PF13692">
    <property type="entry name" value="Glyco_trans_1_4"/>
    <property type="match status" value="1"/>
</dbReference>
<dbReference type="Pfam" id="PF13439">
    <property type="entry name" value="Glyco_transf_4"/>
    <property type="match status" value="1"/>
</dbReference>
<evidence type="ECO:0000259" key="4">
    <source>
        <dbReference type="Pfam" id="PF13439"/>
    </source>
</evidence>
<dbReference type="Gene3D" id="3.40.50.2000">
    <property type="entry name" value="Glycogen Phosphorylase B"/>
    <property type="match status" value="2"/>
</dbReference>
<reference evidence="5" key="1">
    <citation type="submission" date="2024-05" db="EMBL/GenBank/DDBJ databases">
        <title>30 novel species of actinomycetes from the DSMZ collection.</title>
        <authorList>
            <person name="Nouioui I."/>
        </authorList>
    </citation>
    <scope>NUCLEOTIDE SEQUENCE</scope>
    <source>
        <strain evidence="5">DSM 41529</strain>
    </source>
</reference>
<proteinExistence type="predicted"/>
<sequence>MRVLHIISRLGAGGAEQQLRLLLRHLPARCDVLTLSAPGAAGHGIRADGVPVTHLPLRGRDPMASARLARFIRGGGYDLVHTHLHRACVYGRIAARLAGVGAVIATEHSLGDRHIDGRPHTVGTRARYLAAERLGSATVAVSAAVADRLRAWGVANHRIHLVPNGLDARHFHYTPAARAAARARLGIPAHAFVVGGVGRLMAAKRFDVALRAVAEVPGARLLLVGDGPERTALHDLAAWLGVADRVRLLGERDGAVAGTGDRPADIPGLLAAMDVFVAPSAEEAFGIAAVEALAAGLPVLYTVCPALDELPPGAAPGAHRIGPGAAALAGALRESAAAGPVRFPVPAAVERYDIVRTARRLALLYERSVSCGPDGCARGPAVTLRWPRSGAPAG</sequence>